<feature type="transmembrane region" description="Helical" evidence="15">
    <location>
        <begin position="816"/>
        <end position="834"/>
    </location>
</feature>
<dbReference type="AlphaFoldDB" id="A0ABD3L2D9"/>
<evidence type="ECO:0000256" key="15">
    <source>
        <dbReference type="RuleBase" id="RU362083"/>
    </source>
</evidence>
<dbReference type="Pfam" id="PF00690">
    <property type="entry name" value="Cation_ATPase_N"/>
    <property type="match status" value="1"/>
</dbReference>
<dbReference type="SFLD" id="SFLDS00003">
    <property type="entry name" value="Haloacid_Dehalogenase"/>
    <property type="match status" value="1"/>
</dbReference>
<dbReference type="Gene3D" id="1.20.1110.10">
    <property type="entry name" value="Calcium-transporting ATPase, transmembrane domain"/>
    <property type="match status" value="1"/>
</dbReference>
<dbReference type="GO" id="GO:0120029">
    <property type="term" value="P:proton export across plasma membrane"/>
    <property type="evidence" value="ECO:0007669"/>
    <property type="project" value="UniProtKB-UniRule"/>
</dbReference>
<dbReference type="Gene3D" id="3.40.50.1000">
    <property type="entry name" value="HAD superfamily/HAD-like"/>
    <property type="match status" value="1"/>
</dbReference>
<sequence>MGSNKAISLEEIKNETVDLEKIPVEEVFEQLKCTREGLSADEGAHRLQVFGPNKLEEKKESKILKFLGFMWNPLSWVMEVAALMAIALANGGGRPPDWQDFVGIIVLLLINSTISFIEENNAGNAAAALMAGLAPKTKVLRDGRWSEQDASILVPGDIISIKLGDIVPADARLLEGDPLKIDQSALTGESLPVTKNPSDEVFSGSTCKQGEIEAVVIATGVHTFFGKAAHLVDSTNQVGHFQKVLTAIGNFCICSIAIGIAIELIVMYPIQRREYRDGIDNLLVLLIGGIPIAMPTVLSVTMAIGSHRLSQQGAITKRMTAIEEMAGMDVLCSDKTGTLTLNKLTVDRTLIEVFAKGVEKEHVILLAARASRTENQDAIDAAIVGMLADPKEARAGIREVHFLPFNPVDKRTALTYIDSDGKWHRASKGAPEQILNLCNCKEDVRRKAHAVIDKFAERGLRSLGVARQEIPEGTKDSPGAPWQFVGLLPLFDPPRHDSAETIRRALNLGVNVKMITGDQLAIAKETGRRLGMGTNMYPSSSLLGQHKDASIAALPVEELIEKADGFAGVFPEHKYEIVKKLQERKHICGMTGDGVNDAPALKKADIGIAVADATDAARGASDIVLTEPGLSVIISAVLTSRAIFQRMKNYTVSDFNRFGFMFIALIWKFDFAPFMVLIIAILNDGTIMTISKDRVKPSPQPDSWKLKEIFATGIVLGGYQALMTVIFFWAMSDTDFFSDKFGVRSIREKPNEMMAALYLQVSIVSQALIFVTRSRSWSFVERPGLLLVSAFVAAQLVATLIAVYASWGFAKIEGTGWGWAGVIWLYSLVTYVPLDILKFAIRYILSGRAWNSLLENKTAFTSKKDYGKEEREAQWATAQRTLHGLQPPETSNQKSDKSSYRELSEIAEQAKRRAEVARLRELHTLKGHVESVVKLKGLDIDSIQQHYTF</sequence>
<dbReference type="InterPro" id="IPR023298">
    <property type="entry name" value="ATPase_P-typ_TM_dom_sf"/>
</dbReference>
<dbReference type="CDD" id="cd02076">
    <property type="entry name" value="P-type_ATPase_H"/>
    <property type="match status" value="1"/>
</dbReference>
<comment type="caution">
    <text evidence="17">The sequence shown here is derived from an EMBL/GenBank/DDBJ whole genome shotgun (WGS) entry which is preliminary data.</text>
</comment>
<keyword evidence="10 15" id="KW-1278">Translocase</keyword>
<reference evidence="17 18" key="1">
    <citation type="submission" date="2024-11" db="EMBL/GenBank/DDBJ databases">
        <title>Chromosome-level genome assembly of Eucalyptus globulus Labill. provides insights into its genome evolution.</title>
        <authorList>
            <person name="Li X."/>
        </authorList>
    </citation>
    <scope>NUCLEOTIDE SEQUENCE [LARGE SCALE GENOMIC DNA]</scope>
    <source>
        <strain evidence="17">CL2024</strain>
        <tissue evidence="17">Fresh tender leaves</tissue>
    </source>
</reference>
<feature type="transmembrane region" description="Helical" evidence="15">
    <location>
        <begin position="69"/>
        <end position="89"/>
    </location>
</feature>
<comment type="catalytic activity">
    <reaction evidence="14 15">
        <text>ATP + H2O + H(+)(in) = ADP + phosphate + 2 H(+)(out)</text>
        <dbReference type="Rhea" id="RHEA:20852"/>
        <dbReference type="ChEBI" id="CHEBI:15377"/>
        <dbReference type="ChEBI" id="CHEBI:15378"/>
        <dbReference type="ChEBI" id="CHEBI:30616"/>
        <dbReference type="ChEBI" id="CHEBI:43474"/>
        <dbReference type="ChEBI" id="CHEBI:456216"/>
        <dbReference type="EC" id="7.1.2.1"/>
    </reaction>
</comment>
<feature type="transmembrane region" description="Helical" evidence="15">
    <location>
        <begin position="753"/>
        <end position="772"/>
    </location>
</feature>
<dbReference type="InterPro" id="IPR059000">
    <property type="entry name" value="ATPase_P-type_domA"/>
</dbReference>
<evidence type="ECO:0000256" key="13">
    <source>
        <dbReference type="ARBA" id="ARBA00023136"/>
    </source>
</evidence>
<dbReference type="SUPFAM" id="SSF81653">
    <property type="entry name" value="Calcium ATPase, transduction domain A"/>
    <property type="match status" value="1"/>
</dbReference>
<dbReference type="PANTHER" id="PTHR42861">
    <property type="entry name" value="CALCIUM-TRANSPORTING ATPASE"/>
    <property type="match status" value="1"/>
</dbReference>
<evidence type="ECO:0000259" key="16">
    <source>
        <dbReference type="SMART" id="SM00831"/>
    </source>
</evidence>
<dbReference type="PRINTS" id="PR00120">
    <property type="entry name" value="HATPASE"/>
</dbReference>
<dbReference type="SFLD" id="SFLDF00027">
    <property type="entry name" value="p-type_atpase"/>
    <property type="match status" value="1"/>
</dbReference>
<dbReference type="EMBL" id="JBJKBG010000003">
    <property type="protein sequence ID" value="KAL3745722.1"/>
    <property type="molecule type" value="Genomic_DNA"/>
</dbReference>
<dbReference type="PRINTS" id="PR00119">
    <property type="entry name" value="CATATPASE"/>
</dbReference>
<evidence type="ECO:0000256" key="3">
    <source>
        <dbReference type="ARBA" id="ARBA00022553"/>
    </source>
</evidence>
<dbReference type="NCBIfam" id="TIGR01647">
    <property type="entry name" value="ATPase-IIIA_H"/>
    <property type="match status" value="1"/>
</dbReference>
<evidence type="ECO:0000256" key="9">
    <source>
        <dbReference type="ARBA" id="ARBA00022842"/>
    </source>
</evidence>
<dbReference type="GO" id="GO:0046872">
    <property type="term" value="F:metal ion binding"/>
    <property type="evidence" value="ECO:0007669"/>
    <property type="project" value="UniProtKB-KW"/>
</dbReference>
<feature type="transmembrane region" description="Helical" evidence="15">
    <location>
        <begin position="282"/>
        <end position="304"/>
    </location>
</feature>
<keyword evidence="11 15" id="KW-1133">Transmembrane helix</keyword>
<evidence type="ECO:0000313" key="17">
    <source>
        <dbReference type="EMBL" id="KAL3745722.1"/>
    </source>
</evidence>
<organism evidence="17 18">
    <name type="scientific">Eucalyptus globulus</name>
    <name type="common">Tasmanian blue gum</name>
    <dbReference type="NCBI Taxonomy" id="34317"/>
    <lineage>
        <taxon>Eukaryota</taxon>
        <taxon>Viridiplantae</taxon>
        <taxon>Streptophyta</taxon>
        <taxon>Embryophyta</taxon>
        <taxon>Tracheophyta</taxon>
        <taxon>Spermatophyta</taxon>
        <taxon>Magnoliopsida</taxon>
        <taxon>eudicotyledons</taxon>
        <taxon>Gunneridae</taxon>
        <taxon>Pentapetalae</taxon>
        <taxon>rosids</taxon>
        <taxon>malvids</taxon>
        <taxon>Myrtales</taxon>
        <taxon>Myrtaceae</taxon>
        <taxon>Myrtoideae</taxon>
        <taxon>Eucalypteae</taxon>
        <taxon>Eucalyptus</taxon>
    </lineage>
</organism>
<dbReference type="FunFam" id="3.40.1110.10:FF:000004">
    <property type="entry name" value="Plasma membrane ATPase"/>
    <property type="match status" value="1"/>
</dbReference>
<evidence type="ECO:0000256" key="12">
    <source>
        <dbReference type="ARBA" id="ARBA00023065"/>
    </source>
</evidence>
<evidence type="ECO:0000256" key="6">
    <source>
        <dbReference type="ARBA" id="ARBA00022741"/>
    </source>
</evidence>
<keyword evidence="3" id="KW-0597">Phosphoprotein</keyword>
<name>A0ABD3L2D9_EUCGL</name>
<gene>
    <name evidence="17" type="ORF">ACJRO7_014786</name>
</gene>
<keyword evidence="7 15" id="KW-0375">Hydrogen ion transport</keyword>
<dbReference type="InterPro" id="IPR018303">
    <property type="entry name" value="ATPase_P-typ_P_site"/>
</dbReference>
<dbReference type="InterPro" id="IPR044492">
    <property type="entry name" value="P_typ_ATPase_HD_dom"/>
</dbReference>
<dbReference type="FunFam" id="2.70.150.10:FF:000004">
    <property type="entry name" value="Plasma membrane ATPase"/>
    <property type="match status" value="1"/>
</dbReference>
<dbReference type="InterPro" id="IPR008250">
    <property type="entry name" value="ATPase_P-typ_transduc_dom_A_sf"/>
</dbReference>
<feature type="transmembrane region" description="Helical" evidence="15">
    <location>
        <begin position="101"/>
        <end position="117"/>
    </location>
</feature>
<dbReference type="Gene3D" id="2.70.150.10">
    <property type="entry name" value="Calcium-transporting ATPase, cytoplasmic transduction domain A"/>
    <property type="match status" value="1"/>
</dbReference>
<evidence type="ECO:0000256" key="7">
    <source>
        <dbReference type="ARBA" id="ARBA00022781"/>
    </source>
</evidence>
<keyword evidence="15" id="KW-0813">Transport</keyword>
<evidence type="ECO:0000256" key="11">
    <source>
        <dbReference type="ARBA" id="ARBA00022989"/>
    </source>
</evidence>
<feature type="transmembrane region" description="Helical" evidence="15">
    <location>
        <begin position="658"/>
        <end position="682"/>
    </location>
</feature>
<keyword evidence="13 15" id="KW-0472">Membrane</keyword>
<feature type="transmembrane region" description="Helical" evidence="15">
    <location>
        <begin position="709"/>
        <end position="731"/>
    </location>
</feature>
<evidence type="ECO:0000256" key="1">
    <source>
        <dbReference type="ARBA" id="ARBA00004141"/>
    </source>
</evidence>
<keyword evidence="5" id="KW-0479">Metal-binding</keyword>
<dbReference type="InterPro" id="IPR006534">
    <property type="entry name" value="P-type_ATPase_IIIA"/>
</dbReference>
<evidence type="ECO:0000256" key="14">
    <source>
        <dbReference type="ARBA" id="ARBA00048122"/>
    </source>
</evidence>
<keyword evidence="6 15" id="KW-0547">Nucleotide-binding</keyword>
<dbReference type="InterPro" id="IPR001757">
    <property type="entry name" value="P_typ_ATPase"/>
</dbReference>
<dbReference type="FunFam" id="3.40.50.1000:FF:000211">
    <property type="entry name" value="Plasma membrane ATPase"/>
    <property type="match status" value="1"/>
</dbReference>
<evidence type="ECO:0000256" key="4">
    <source>
        <dbReference type="ARBA" id="ARBA00022692"/>
    </source>
</evidence>
<accession>A0ABD3L2D9</accession>
<feature type="transmembrane region" description="Helical" evidence="15">
    <location>
        <begin position="784"/>
        <end position="810"/>
    </location>
</feature>
<dbReference type="InterPro" id="IPR023214">
    <property type="entry name" value="HAD_sf"/>
</dbReference>
<feature type="transmembrane region" description="Helical" evidence="15">
    <location>
        <begin position="247"/>
        <end position="270"/>
    </location>
</feature>
<dbReference type="GO" id="GO:0005524">
    <property type="term" value="F:ATP binding"/>
    <property type="evidence" value="ECO:0007669"/>
    <property type="project" value="UniProtKB-UniRule"/>
</dbReference>
<dbReference type="SMART" id="SM00831">
    <property type="entry name" value="Cation_ATPase_N"/>
    <property type="match status" value="1"/>
</dbReference>
<dbReference type="Proteomes" id="UP001634007">
    <property type="component" value="Unassembled WGS sequence"/>
</dbReference>
<dbReference type="GO" id="GO:0005886">
    <property type="term" value="C:plasma membrane"/>
    <property type="evidence" value="ECO:0007669"/>
    <property type="project" value="UniProtKB-SubCell"/>
</dbReference>
<dbReference type="Gene3D" id="6.10.140.890">
    <property type="match status" value="1"/>
</dbReference>
<dbReference type="EC" id="7.1.2.1" evidence="15"/>
<keyword evidence="9 15" id="KW-0460">Magnesium</keyword>
<dbReference type="Gene3D" id="3.40.1110.10">
    <property type="entry name" value="Calcium-transporting ATPase, cytoplasmic domain N"/>
    <property type="match status" value="1"/>
</dbReference>
<protein>
    <recommendedName>
        <fullName evidence="15">Plasma membrane ATPase</fullName>
        <ecNumber evidence="15">7.1.2.1</ecNumber>
    </recommendedName>
</protein>
<evidence type="ECO:0000256" key="5">
    <source>
        <dbReference type="ARBA" id="ARBA00022723"/>
    </source>
</evidence>
<evidence type="ECO:0000256" key="2">
    <source>
        <dbReference type="ARBA" id="ARBA00008804"/>
    </source>
</evidence>
<dbReference type="GO" id="GO:0008553">
    <property type="term" value="F:P-type proton-exporting transporter activity"/>
    <property type="evidence" value="ECO:0007669"/>
    <property type="project" value="UniProtKB-UniRule"/>
</dbReference>
<dbReference type="SUPFAM" id="SSF56784">
    <property type="entry name" value="HAD-like"/>
    <property type="match status" value="1"/>
</dbReference>
<keyword evidence="12 15" id="KW-0406">Ion transport</keyword>
<dbReference type="SUPFAM" id="SSF81665">
    <property type="entry name" value="Calcium ATPase, transmembrane domain M"/>
    <property type="match status" value="1"/>
</dbReference>
<dbReference type="InterPro" id="IPR023299">
    <property type="entry name" value="ATPase_P-typ_cyto_dom_N"/>
</dbReference>
<proteinExistence type="inferred from homology"/>
<keyword evidence="8 15" id="KW-0067">ATP-binding</keyword>
<dbReference type="Pfam" id="PF00702">
    <property type="entry name" value="Hydrolase"/>
    <property type="match status" value="1"/>
</dbReference>
<keyword evidence="4 15" id="KW-0812">Transmembrane</keyword>
<dbReference type="PROSITE" id="PS00154">
    <property type="entry name" value="ATPASE_E1_E2"/>
    <property type="match status" value="1"/>
</dbReference>
<evidence type="ECO:0000256" key="10">
    <source>
        <dbReference type="ARBA" id="ARBA00022967"/>
    </source>
</evidence>
<evidence type="ECO:0000256" key="8">
    <source>
        <dbReference type="ARBA" id="ARBA00022840"/>
    </source>
</evidence>
<evidence type="ECO:0000313" key="18">
    <source>
        <dbReference type="Proteomes" id="UP001634007"/>
    </source>
</evidence>
<dbReference type="NCBIfam" id="TIGR01494">
    <property type="entry name" value="ATPase_P-type"/>
    <property type="match status" value="2"/>
</dbReference>
<dbReference type="Pfam" id="PF00122">
    <property type="entry name" value="E1-E2_ATPase"/>
    <property type="match status" value="1"/>
</dbReference>
<keyword evidence="18" id="KW-1185">Reference proteome</keyword>
<dbReference type="InterPro" id="IPR036412">
    <property type="entry name" value="HAD-like_sf"/>
</dbReference>
<comment type="similarity">
    <text evidence="2 15">Belongs to the cation transport ATPase (P-type) (TC 3.A.3) family. Type IIIA subfamily.</text>
</comment>
<dbReference type="InterPro" id="IPR004014">
    <property type="entry name" value="ATPase_P-typ_cation-transptr_N"/>
</dbReference>
<dbReference type="SFLD" id="SFLDG00002">
    <property type="entry name" value="C1.7:_P-type_atpase_like"/>
    <property type="match status" value="1"/>
</dbReference>
<feature type="domain" description="Cation-transporting P-type ATPase N-terminal" evidence="16">
    <location>
        <begin position="18"/>
        <end position="90"/>
    </location>
</feature>
<comment type="subcellular location">
    <subcellularLocation>
        <location evidence="15">Cell membrane</location>
        <topology evidence="15">Multi-pass membrane protein</topology>
    </subcellularLocation>
    <subcellularLocation>
        <location evidence="1">Membrane</location>
        <topology evidence="1">Multi-pass membrane protein</topology>
    </subcellularLocation>
</comment>